<evidence type="ECO:0000256" key="1">
    <source>
        <dbReference type="SAM" id="MobiDB-lite"/>
    </source>
</evidence>
<dbReference type="EMBL" id="BQNB010021519">
    <property type="protein sequence ID" value="GJU07248.1"/>
    <property type="molecule type" value="Genomic_DNA"/>
</dbReference>
<comment type="caution">
    <text evidence="2">The sequence shown here is derived from an EMBL/GenBank/DDBJ whole genome shotgun (WGS) entry which is preliminary data.</text>
</comment>
<feature type="compositionally biased region" description="Polar residues" evidence="1">
    <location>
        <begin position="7"/>
        <end position="22"/>
    </location>
</feature>
<reference evidence="2" key="1">
    <citation type="journal article" date="2022" name="Int. J. Mol. Sci.">
        <title>Draft Genome of Tanacetum Coccineum: Genomic Comparison of Closely Related Tanacetum-Family Plants.</title>
        <authorList>
            <person name="Yamashiro T."/>
            <person name="Shiraishi A."/>
            <person name="Nakayama K."/>
            <person name="Satake H."/>
        </authorList>
    </citation>
    <scope>NUCLEOTIDE SEQUENCE</scope>
</reference>
<evidence type="ECO:0000313" key="2">
    <source>
        <dbReference type="EMBL" id="GJU07248.1"/>
    </source>
</evidence>
<organism evidence="2 3">
    <name type="scientific">Tanacetum coccineum</name>
    <dbReference type="NCBI Taxonomy" id="301880"/>
    <lineage>
        <taxon>Eukaryota</taxon>
        <taxon>Viridiplantae</taxon>
        <taxon>Streptophyta</taxon>
        <taxon>Embryophyta</taxon>
        <taxon>Tracheophyta</taxon>
        <taxon>Spermatophyta</taxon>
        <taxon>Magnoliopsida</taxon>
        <taxon>eudicotyledons</taxon>
        <taxon>Gunneridae</taxon>
        <taxon>Pentapetalae</taxon>
        <taxon>asterids</taxon>
        <taxon>campanulids</taxon>
        <taxon>Asterales</taxon>
        <taxon>Asteraceae</taxon>
        <taxon>Asteroideae</taxon>
        <taxon>Anthemideae</taxon>
        <taxon>Anthemidinae</taxon>
        <taxon>Tanacetum</taxon>
    </lineage>
</organism>
<accession>A0ABQ5J6Y7</accession>
<name>A0ABQ5J6Y7_9ASTR</name>
<dbReference type="Proteomes" id="UP001151760">
    <property type="component" value="Unassembled WGS sequence"/>
</dbReference>
<protein>
    <submittedName>
        <fullName evidence="2">Uncharacterized protein</fullName>
    </submittedName>
</protein>
<sequence>MAPPSVDPSSAQYLASQGNQSMRPPPQSGPLPSQCVGGPSFSAMASFMDVVVETSAWIVVEETLISYFIKLVGLSMGMLQNDPSALYRWTAPANDPEDPRLTTYNLEHRSCAITVFLSQLLKACVSEKALEISDMILYYPAKEVQEYREQTDGMQSGPVTVAAGTGDGDGDGDYEKRLFFKLYEVDKESIVRKQSLPILKSTTTNSEGKRKASILEMMGKSLVIRLLVYFEVEDFEEHAFPEGVLYGAVPRRSASSTNTS</sequence>
<evidence type="ECO:0000313" key="3">
    <source>
        <dbReference type="Proteomes" id="UP001151760"/>
    </source>
</evidence>
<gene>
    <name evidence="2" type="ORF">Tco_1123678</name>
</gene>
<reference evidence="2" key="2">
    <citation type="submission" date="2022-01" db="EMBL/GenBank/DDBJ databases">
        <authorList>
            <person name="Yamashiro T."/>
            <person name="Shiraishi A."/>
            <person name="Satake H."/>
            <person name="Nakayama K."/>
        </authorList>
    </citation>
    <scope>NUCLEOTIDE SEQUENCE</scope>
</reference>
<keyword evidence="3" id="KW-1185">Reference proteome</keyword>
<feature type="region of interest" description="Disordered" evidence="1">
    <location>
        <begin position="1"/>
        <end position="34"/>
    </location>
</feature>
<proteinExistence type="predicted"/>